<keyword evidence="2" id="KW-1185">Reference proteome</keyword>
<evidence type="ECO:0000313" key="1">
    <source>
        <dbReference type="Ensembl" id="ENSMFAP00000060446.1"/>
    </source>
</evidence>
<dbReference type="AlphaFoldDB" id="A0A7N9D8P2"/>
<dbReference type="Ensembl" id="ENSMFAT00000093284.1">
    <property type="protein sequence ID" value="ENSMFAP00000060446.1"/>
    <property type="gene ID" value="ENSMFAG00000060674.1"/>
</dbReference>
<name>A0A7N9D8P2_MACFA</name>
<dbReference type="PANTHER" id="PTHR46254">
    <property type="entry name" value="PROTEIN GVQW1-RELATED"/>
    <property type="match status" value="1"/>
</dbReference>
<protein>
    <submittedName>
        <fullName evidence="1">Uncharacterized protein</fullName>
    </submittedName>
</protein>
<dbReference type="GeneTree" id="ENSGT00940000161627"/>
<accession>A0A7N9D8P2</accession>
<sequence length="154" mass="17889">MESHLLPRLECNGAISAHCNLRLPGSSDSRLSLPNSWDYRHEPPCLANFLYFFSRGGISPCWPGWSRTPELRRFTRLSLPKCWDYRCEPSHSDDFFFFFSPESQSVAQAGVQWCILGSLQPLPPRLKRFLCLSLPNSWDYRHEPPHPANFFVLF</sequence>
<reference evidence="1 2" key="1">
    <citation type="submission" date="2013-03" db="EMBL/GenBank/DDBJ databases">
        <authorList>
            <person name="Warren W."/>
            <person name="Wilson R.K."/>
        </authorList>
    </citation>
    <scope>NUCLEOTIDE SEQUENCE</scope>
</reference>
<proteinExistence type="predicted"/>
<dbReference type="Proteomes" id="UP000233100">
    <property type="component" value="Chromosome X"/>
</dbReference>
<reference evidence="1" key="2">
    <citation type="submission" date="2025-08" db="UniProtKB">
        <authorList>
            <consortium name="Ensembl"/>
        </authorList>
    </citation>
    <scope>IDENTIFICATION</scope>
</reference>
<organism evidence="1 2">
    <name type="scientific">Macaca fascicularis</name>
    <name type="common">Crab-eating macaque</name>
    <name type="synonym">Cynomolgus monkey</name>
    <dbReference type="NCBI Taxonomy" id="9541"/>
    <lineage>
        <taxon>Eukaryota</taxon>
        <taxon>Metazoa</taxon>
        <taxon>Chordata</taxon>
        <taxon>Craniata</taxon>
        <taxon>Vertebrata</taxon>
        <taxon>Euteleostomi</taxon>
        <taxon>Mammalia</taxon>
        <taxon>Eutheria</taxon>
        <taxon>Euarchontoglires</taxon>
        <taxon>Primates</taxon>
        <taxon>Haplorrhini</taxon>
        <taxon>Catarrhini</taxon>
        <taxon>Cercopithecidae</taxon>
        <taxon>Cercopithecinae</taxon>
        <taxon>Macaca</taxon>
    </lineage>
</organism>
<reference evidence="1" key="3">
    <citation type="submission" date="2025-09" db="UniProtKB">
        <authorList>
            <consortium name="Ensembl"/>
        </authorList>
    </citation>
    <scope>IDENTIFICATION</scope>
</reference>
<evidence type="ECO:0000313" key="2">
    <source>
        <dbReference type="Proteomes" id="UP000233100"/>
    </source>
</evidence>